<evidence type="ECO:0000259" key="8">
    <source>
        <dbReference type="PROSITE" id="PS50928"/>
    </source>
</evidence>
<evidence type="ECO:0000313" key="9">
    <source>
        <dbReference type="EMBL" id="OZI35325.1"/>
    </source>
</evidence>
<protein>
    <submittedName>
        <fullName evidence="9">ABC transporter permease</fullName>
    </submittedName>
</protein>
<keyword evidence="5 7" id="KW-1133">Transmembrane helix</keyword>
<evidence type="ECO:0000256" key="7">
    <source>
        <dbReference type="RuleBase" id="RU363032"/>
    </source>
</evidence>
<feature type="transmembrane region" description="Helical" evidence="7">
    <location>
        <begin position="116"/>
        <end position="136"/>
    </location>
</feature>
<feature type="transmembrane region" description="Helical" evidence="7">
    <location>
        <begin position="148"/>
        <end position="172"/>
    </location>
</feature>
<comment type="subcellular location">
    <subcellularLocation>
        <location evidence="1 7">Cell membrane</location>
        <topology evidence="1 7">Multi-pass membrane protein</topology>
    </subcellularLocation>
</comment>
<keyword evidence="4 7" id="KW-0812">Transmembrane</keyword>
<dbReference type="InterPro" id="IPR000515">
    <property type="entry name" value="MetI-like"/>
</dbReference>
<dbReference type="InterPro" id="IPR035906">
    <property type="entry name" value="MetI-like_sf"/>
</dbReference>
<keyword evidence="3" id="KW-1003">Cell membrane</keyword>
<feature type="transmembrane region" description="Helical" evidence="7">
    <location>
        <begin position="263"/>
        <end position="285"/>
    </location>
</feature>
<proteinExistence type="inferred from homology"/>
<evidence type="ECO:0000256" key="1">
    <source>
        <dbReference type="ARBA" id="ARBA00004651"/>
    </source>
</evidence>
<organism evidence="9 10">
    <name type="scientific">Bordetella genomosp. 1</name>
    <dbReference type="NCBI Taxonomy" id="1395607"/>
    <lineage>
        <taxon>Bacteria</taxon>
        <taxon>Pseudomonadati</taxon>
        <taxon>Pseudomonadota</taxon>
        <taxon>Betaproteobacteria</taxon>
        <taxon>Burkholderiales</taxon>
        <taxon>Alcaligenaceae</taxon>
        <taxon>Bordetella</taxon>
    </lineage>
</organism>
<evidence type="ECO:0000256" key="2">
    <source>
        <dbReference type="ARBA" id="ARBA00022448"/>
    </source>
</evidence>
<dbReference type="GO" id="GO:0005886">
    <property type="term" value="C:plasma membrane"/>
    <property type="evidence" value="ECO:0007669"/>
    <property type="project" value="UniProtKB-SubCell"/>
</dbReference>
<dbReference type="GO" id="GO:0055085">
    <property type="term" value="P:transmembrane transport"/>
    <property type="evidence" value="ECO:0007669"/>
    <property type="project" value="InterPro"/>
</dbReference>
<dbReference type="CDD" id="cd06261">
    <property type="entry name" value="TM_PBP2"/>
    <property type="match status" value="1"/>
</dbReference>
<dbReference type="SUPFAM" id="SSF161098">
    <property type="entry name" value="MetI-like"/>
    <property type="match status" value="1"/>
</dbReference>
<comment type="caution">
    <text evidence="9">The sequence shown here is derived from an EMBL/GenBank/DDBJ whole genome shotgun (WGS) entry which is preliminary data.</text>
</comment>
<evidence type="ECO:0000256" key="4">
    <source>
        <dbReference type="ARBA" id="ARBA00022692"/>
    </source>
</evidence>
<dbReference type="PANTHER" id="PTHR43163">
    <property type="entry name" value="DIPEPTIDE TRANSPORT SYSTEM PERMEASE PROTEIN DPPB-RELATED"/>
    <property type="match status" value="1"/>
</dbReference>
<dbReference type="EMBL" id="NEVL01000003">
    <property type="protein sequence ID" value="OZI35325.1"/>
    <property type="molecule type" value="Genomic_DNA"/>
</dbReference>
<reference evidence="9 10" key="1">
    <citation type="submission" date="2017-05" db="EMBL/GenBank/DDBJ databases">
        <title>Complete and WGS of Bordetella genogroups.</title>
        <authorList>
            <person name="Spilker T."/>
            <person name="LiPuma J."/>
        </authorList>
    </citation>
    <scope>NUCLEOTIDE SEQUENCE [LARGE SCALE GENOMIC DNA]</scope>
    <source>
        <strain evidence="9 10">AU17610</strain>
    </source>
</reference>
<dbReference type="Proteomes" id="UP000217005">
    <property type="component" value="Unassembled WGS sequence"/>
</dbReference>
<dbReference type="PANTHER" id="PTHR43163:SF9">
    <property type="entry name" value="ABC TRANSPORTER PERMEASE PROTEIN"/>
    <property type="match status" value="1"/>
</dbReference>
<sequence length="338" mass="35408">MSADATPTCPSRLLALPRAALRGVLHALPTVAGVILLSFFLMQAVPGDAADVIAAESGSATAESMAAVRTHFGLDLPVLRQLGNYLGHLARLDLGVSPRYNTPVADLIGSRLGNTALLMTTALGTALLAGIVLGTLMASHVGRWPDRLLSLAALLLYSTPGFWLGLMAIIVLSVQLGWLPPGGVSTIGAADTGAWAHALDVARHLVLPTLALAGFYVAIFARLTRAAMLEVSRQDFVRTARAKGVAPLAVTLRHILRNALMPVLTVAGLNFGTLLGGAVVVETVFSWPGLGRLAYESVSARDYVVLMGILILSSLLVIVANLLVDLAQTALDPRVRAR</sequence>
<evidence type="ECO:0000256" key="5">
    <source>
        <dbReference type="ARBA" id="ARBA00022989"/>
    </source>
</evidence>
<evidence type="ECO:0000256" key="6">
    <source>
        <dbReference type="ARBA" id="ARBA00023136"/>
    </source>
</evidence>
<evidence type="ECO:0000313" key="10">
    <source>
        <dbReference type="Proteomes" id="UP000217005"/>
    </source>
</evidence>
<dbReference type="PROSITE" id="PS50928">
    <property type="entry name" value="ABC_TM1"/>
    <property type="match status" value="1"/>
</dbReference>
<evidence type="ECO:0000256" key="3">
    <source>
        <dbReference type="ARBA" id="ARBA00022475"/>
    </source>
</evidence>
<keyword evidence="6 7" id="KW-0472">Membrane</keyword>
<feature type="domain" description="ABC transmembrane type-1" evidence="8">
    <location>
        <begin position="112"/>
        <end position="328"/>
    </location>
</feature>
<dbReference type="AlphaFoldDB" id="A0A261SDV0"/>
<dbReference type="OrthoDB" id="9803623at2"/>
<dbReference type="Pfam" id="PF00528">
    <property type="entry name" value="BPD_transp_1"/>
    <property type="match status" value="1"/>
</dbReference>
<gene>
    <name evidence="9" type="ORF">CEG14_09500</name>
</gene>
<keyword evidence="2 7" id="KW-0813">Transport</keyword>
<dbReference type="RefSeq" id="WP_094826134.1">
    <property type="nucleotide sequence ID" value="NZ_NEVL01000003.1"/>
</dbReference>
<feature type="transmembrane region" description="Helical" evidence="7">
    <location>
        <begin position="205"/>
        <end position="223"/>
    </location>
</feature>
<feature type="transmembrane region" description="Helical" evidence="7">
    <location>
        <begin position="20"/>
        <end position="42"/>
    </location>
</feature>
<dbReference type="Gene3D" id="1.10.3720.10">
    <property type="entry name" value="MetI-like"/>
    <property type="match status" value="1"/>
</dbReference>
<accession>A0A261SDV0</accession>
<comment type="similarity">
    <text evidence="7">Belongs to the binding-protein-dependent transport system permease family.</text>
</comment>
<feature type="transmembrane region" description="Helical" evidence="7">
    <location>
        <begin position="305"/>
        <end position="324"/>
    </location>
</feature>
<name>A0A261SDV0_9BORD</name>